<keyword evidence="2" id="KW-1185">Reference proteome</keyword>
<sequence length="63" mass="7460">MHIIQTLLRILERNENLINNLAESKPMRLAARITANTFINVKNKMDSMKNENIIEDVKKYFKK</sequence>
<dbReference type="EMBL" id="LWCA01000771">
    <property type="protein sequence ID" value="OAF67000.1"/>
    <property type="molecule type" value="Genomic_DNA"/>
</dbReference>
<comment type="caution">
    <text evidence="1">The sequence shown here is derived from an EMBL/GenBank/DDBJ whole genome shotgun (WGS) entry which is preliminary data.</text>
</comment>
<evidence type="ECO:0000313" key="1">
    <source>
        <dbReference type="EMBL" id="OAF67000.1"/>
    </source>
</evidence>
<reference evidence="1 2" key="1">
    <citation type="submission" date="2016-04" db="EMBL/GenBank/DDBJ databases">
        <title>The genome of Intoshia linei affirms orthonectids as highly simplified spiralians.</title>
        <authorList>
            <person name="Mikhailov K.V."/>
            <person name="Slusarev G.S."/>
            <person name="Nikitin M.A."/>
            <person name="Logacheva M.D."/>
            <person name="Penin A."/>
            <person name="Aleoshin V."/>
            <person name="Panchin Y.V."/>
        </authorList>
    </citation>
    <scope>NUCLEOTIDE SEQUENCE [LARGE SCALE GENOMIC DNA]</scope>
    <source>
        <strain evidence="1">Intl2013</strain>
        <tissue evidence="1">Whole animal</tissue>
    </source>
</reference>
<proteinExistence type="predicted"/>
<dbReference type="AlphaFoldDB" id="A0A177AYR9"/>
<gene>
    <name evidence="1" type="ORF">A3Q56_05271</name>
</gene>
<accession>A0A177AYR9</accession>
<dbReference type="Proteomes" id="UP000078046">
    <property type="component" value="Unassembled WGS sequence"/>
</dbReference>
<evidence type="ECO:0000313" key="2">
    <source>
        <dbReference type="Proteomes" id="UP000078046"/>
    </source>
</evidence>
<name>A0A177AYR9_9BILA</name>
<protein>
    <submittedName>
        <fullName evidence="1">Uncharacterized protein</fullName>
    </submittedName>
</protein>
<organism evidence="1 2">
    <name type="scientific">Intoshia linei</name>
    <dbReference type="NCBI Taxonomy" id="1819745"/>
    <lineage>
        <taxon>Eukaryota</taxon>
        <taxon>Metazoa</taxon>
        <taxon>Spiralia</taxon>
        <taxon>Lophotrochozoa</taxon>
        <taxon>Mesozoa</taxon>
        <taxon>Orthonectida</taxon>
        <taxon>Rhopaluridae</taxon>
        <taxon>Intoshia</taxon>
    </lineage>
</organism>